<evidence type="ECO:0000313" key="3">
    <source>
        <dbReference type="EMBL" id="AQS39242.1"/>
    </source>
</evidence>
<keyword evidence="1" id="KW-0732">Signal</keyword>
<proteinExistence type="predicted"/>
<dbReference type="PANTHER" id="PTHR13754:SF13">
    <property type="entry name" value="METALLO-BETA-LACTAMASE SUPERFAMILY PROTEIN (AFU_ORTHOLOGUE AFUA_3G07630)"/>
    <property type="match status" value="1"/>
</dbReference>
<dbReference type="AlphaFoldDB" id="A0A1S6HUT3"/>
<dbReference type="EMBL" id="CP014782">
    <property type="protein sequence ID" value="AQS39242.1"/>
    <property type="molecule type" value="Genomic_DNA"/>
</dbReference>
<protein>
    <submittedName>
        <fullName evidence="3">Metallo-beta-lactamase superfamily enzyme</fullName>
    </submittedName>
</protein>
<dbReference type="GO" id="GO:0016740">
    <property type="term" value="F:transferase activity"/>
    <property type="evidence" value="ECO:0007669"/>
    <property type="project" value="TreeGrafter"/>
</dbReference>
<feature type="signal peptide" evidence="1">
    <location>
        <begin position="1"/>
        <end position="23"/>
    </location>
</feature>
<organism evidence="3 4">
    <name type="scientific">Shewanella psychrophila</name>
    <dbReference type="NCBI Taxonomy" id="225848"/>
    <lineage>
        <taxon>Bacteria</taxon>
        <taxon>Pseudomonadati</taxon>
        <taxon>Pseudomonadota</taxon>
        <taxon>Gammaproteobacteria</taxon>
        <taxon>Alteromonadales</taxon>
        <taxon>Shewanellaceae</taxon>
        <taxon>Shewanella</taxon>
    </lineage>
</organism>
<gene>
    <name evidence="3" type="ORF">Sps_04136</name>
</gene>
<sequence>MNKCAYFLLIIVSYIFQPLEVQAKDFTQVSSLKVTTLSTMLASRGIGEWGYAALIEVDGKKILLDTGNRPETVLQNAKDLDVDLSDVEDVILSHNHGDHIGGLIYLPTNNNNNNNQDTQDCLMKIP</sequence>
<evidence type="ECO:0000259" key="2">
    <source>
        <dbReference type="Pfam" id="PF00753"/>
    </source>
</evidence>
<reference evidence="3 4" key="1">
    <citation type="submission" date="2016-03" db="EMBL/GenBank/DDBJ databases">
        <title>Complete genome sequence of Shewanella psychrophila WP2, a deep sea bacterium isolated from west Pacific sediment.</title>
        <authorList>
            <person name="Xu G."/>
            <person name="Jian H."/>
        </authorList>
    </citation>
    <scope>NUCLEOTIDE SEQUENCE [LARGE SCALE GENOMIC DNA]</scope>
    <source>
        <strain evidence="3 4">WP2</strain>
    </source>
</reference>
<evidence type="ECO:0000313" key="4">
    <source>
        <dbReference type="Proteomes" id="UP000189545"/>
    </source>
</evidence>
<dbReference type="SUPFAM" id="SSF56281">
    <property type="entry name" value="Metallo-hydrolase/oxidoreductase"/>
    <property type="match status" value="1"/>
</dbReference>
<dbReference type="InterPro" id="IPR052926">
    <property type="entry name" value="Metallo-beta-lactamase_dom"/>
</dbReference>
<dbReference type="RefSeq" id="WP_077754185.1">
    <property type="nucleotide sequence ID" value="NZ_CP014782.1"/>
</dbReference>
<feature type="domain" description="Metallo-beta-lactamase" evidence="2">
    <location>
        <begin position="51"/>
        <end position="109"/>
    </location>
</feature>
<name>A0A1S6HUT3_9GAMM</name>
<evidence type="ECO:0000256" key="1">
    <source>
        <dbReference type="SAM" id="SignalP"/>
    </source>
</evidence>
<dbReference type="Pfam" id="PF00753">
    <property type="entry name" value="Lactamase_B"/>
    <property type="match status" value="1"/>
</dbReference>
<dbReference type="PANTHER" id="PTHR13754">
    <property type="entry name" value="METALLO-BETA-LACTAMASE SUPERFAMILY PROTEIN"/>
    <property type="match status" value="1"/>
</dbReference>
<keyword evidence="4" id="KW-1185">Reference proteome</keyword>
<dbReference type="KEGG" id="spsw:Sps_04136"/>
<dbReference type="Proteomes" id="UP000189545">
    <property type="component" value="Chromosome"/>
</dbReference>
<feature type="chain" id="PRO_5013114290" evidence="1">
    <location>
        <begin position="24"/>
        <end position="126"/>
    </location>
</feature>
<dbReference type="STRING" id="225848.Sps_04136"/>
<dbReference type="InterPro" id="IPR001279">
    <property type="entry name" value="Metallo-B-lactamas"/>
</dbReference>
<dbReference type="InterPro" id="IPR036866">
    <property type="entry name" value="RibonucZ/Hydroxyglut_hydro"/>
</dbReference>
<dbReference type="Gene3D" id="3.60.15.10">
    <property type="entry name" value="Ribonuclease Z/Hydroxyacylglutathione hydrolase-like"/>
    <property type="match status" value="1"/>
</dbReference>
<accession>A0A1S6HUT3</accession>